<dbReference type="Proteomes" id="UP000051276">
    <property type="component" value="Unassembled WGS sequence"/>
</dbReference>
<dbReference type="EMBL" id="LMXI01000452">
    <property type="protein sequence ID" value="KRT57854.1"/>
    <property type="molecule type" value="Genomic_DNA"/>
</dbReference>
<comment type="caution">
    <text evidence="1">The sequence shown here is derived from an EMBL/GenBank/DDBJ whole genome shotgun (WGS) entry which is preliminary data.</text>
</comment>
<dbReference type="AlphaFoldDB" id="A0A0T5Z5T7"/>
<sequence length="58" mass="6689">MFLMQKNTEKLVEVLTQVDLFDPNHTEIVGRINRSESIGSLFLNLPKYTLYLTCGRNS</sequence>
<protein>
    <submittedName>
        <fullName evidence="1">Uncharacterized protein</fullName>
    </submittedName>
</protein>
<evidence type="ECO:0000313" key="1">
    <source>
        <dbReference type="EMBL" id="KRT57854.1"/>
    </source>
</evidence>
<reference evidence="1 2" key="1">
    <citation type="submission" date="2015-11" db="EMBL/GenBank/DDBJ databases">
        <title>The genome of Candidatus Endoriftia persephone in Ridgeia piscesae and population structure of the North Eastern Pacific vestimentiferan symbionts.</title>
        <authorList>
            <person name="Perez M."/>
            <person name="Juniper K.S."/>
        </authorList>
    </citation>
    <scope>NUCLEOTIDE SEQUENCE [LARGE SCALE GENOMIC DNA]</scope>
    <source>
        <strain evidence="1">Ind10</strain>
    </source>
</reference>
<evidence type="ECO:0000313" key="2">
    <source>
        <dbReference type="Proteomes" id="UP000051276"/>
    </source>
</evidence>
<accession>A0A0T5Z5T7</accession>
<proteinExistence type="predicted"/>
<name>A0A0T5Z5T7_9GAMM</name>
<organism evidence="1 2">
    <name type="scientific">endosymbiont of Ridgeia piscesae</name>
    <dbReference type="NCBI Taxonomy" id="54398"/>
    <lineage>
        <taxon>Bacteria</taxon>
        <taxon>Pseudomonadati</taxon>
        <taxon>Pseudomonadota</taxon>
        <taxon>Gammaproteobacteria</taxon>
        <taxon>sulfur-oxidizing symbionts</taxon>
    </lineage>
</organism>
<gene>
    <name evidence="1" type="ORF">Ga0076813_12423</name>
</gene>